<proteinExistence type="predicted"/>
<gene>
    <name evidence="1" type="ORF">JMJ58_02730</name>
</gene>
<keyword evidence="2" id="KW-1185">Reference proteome</keyword>
<evidence type="ECO:0000313" key="2">
    <source>
        <dbReference type="Proteomes" id="UP000637819"/>
    </source>
</evidence>
<dbReference type="KEGG" id="hsal:JMJ58_02730"/>
<evidence type="ECO:0000313" key="1">
    <source>
        <dbReference type="EMBL" id="QRV15836.1"/>
    </source>
</evidence>
<dbReference type="GeneID" id="62874004"/>
<dbReference type="Proteomes" id="UP000637819">
    <property type="component" value="Chromosome"/>
</dbReference>
<organism evidence="1 2">
    <name type="scientific">Haloterrigena salifodinae</name>
    <dbReference type="NCBI Taxonomy" id="2675099"/>
    <lineage>
        <taxon>Archaea</taxon>
        <taxon>Methanobacteriati</taxon>
        <taxon>Methanobacteriota</taxon>
        <taxon>Stenosarchaea group</taxon>
        <taxon>Halobacteria</taxon>
        <taxon>Halobacteriales</taxon>
        <taxon>Natrialbaceae</taxon>
        <taxon>Haloterrigena</taxon>
    </lineage>
</organism>
<name>A0A8T8E2U2_9EURY</name>
<sequence>MPVASLCNFPTRPVSSVEYREEEFTLDTGDDRISVRRTGNEREKPIEFREEDISLPFRSAGDSG</sequence>
<accession>A0A8T8E2U2</accession>
<dbReference type="AlphaFoldDB" id="A0A8T8E2U2"/>
<reference evidence="1 2" key="1">
    <citation type="submission" date="2021-01" db="EMBL/GenBank/DDBJ databases">
        <title>Genome Sequence and Methylation Pattern of Haloterrigena salifodinae BOL5-1, An Extremely Halophilic Archaeon from a Bolivian Salt Mine.</title>
        <authorList>
            <person name="DasSarma P."/>
            <person name="Anton B.P."/>
            <person name="DasSarma S.L."/>
            <person name="von Ehrenheim H.A.L."/>
            <person name="Martinez F.L."/>
            <person name="Guzman D."/>
            <person name="Roberts R.J."/>
            <person name="DasSarma S."/>
        </authorList>
    </citation>
    <scope>NUCLEOTIDE SEQUENCE [LARGE SCALE GENOMIC DNA]</scope>
    <source>
        <strain evidence="1 2">BOL5-1</strain>
    </source>
</reference>
<dbReference type="EMBL" id="CP069188">
    <property type="protein sequence ID" value="QRV15836.1"/>
    <property type="molecule type" value="Genomic_DNA"/>
</dbReference>
<protein>
    <submittedName>
        <fullName evidence="1">Uncharacterized protein</fullName>
    </submittedName>
</protein>
<dbReference type="RefSeq" id="WP_204748266.1">
    <property type="nucleotide sequence ID" value="NZ_CP069188.1"/>
</dbReference>